<feature type="transmembrane region" description="Helical" evidence="5">
    <location>
        <begin position="353"/>
        <end position="376"/>
    </location>
</feature>
<feature type="domain" description="Major facilitator superfamily (MFS) profile" evidence="6">
    <location>
        <begin position="9"/>
        <end position="443"/>
    </location>
</feature>
<evidence type="ECO:0000313" key="8">
    <source>
        <dbReference type="RefSeq" id="XP_052745398.1"/>
    </source>
</evidence>
<feature type="transmembrane region" description="Helical" evidence="5">
    <location>
        <begin position="9"/>
        <end position="30"/>
    </location>
</feature>
<protein>
    <submittedName>
        <fullName evidence="8">Facilitated trehalose transporter Tret1</fullName>
    </submittedName>
</protein>
<evidence type="ECO:0000256" key="5">
    <source>
        <dbReference type="SAM" id="Phobius"/>
    </source>
</evidence>
<dbReference type="GeneID" id="112047022"/>
<feature type="transmembrane region" description="Helical" evidence="5">
    <location>
        <begin position="50"/>
        <end position="70"/>
    </location>
</feature>
<keyword evidence="3 5" id="KW-1133">Transmembrane helix</keyword>
<feature type="transmembrane region" description="Helical" evidence="5">
    <location>
        <begin position="254"/>
        <end position="284"/>
    </location>
</feature>
<feature type="transmembrane region" description="Helical" evidence="5">
    <location>
        <begin position="160"/>
        <end position="181"/>
    </location>
</feature>
<feature type="transmembrane region" description="Helical" evidence="5">
    <location>
        <begin position="319"/>
        <end position="341"/>
    </location>
</feature>
<proteinExistence type="predicted"/>
<organism evidence="7 8">
    <name type="scientific">Bicyclus anynana</name>
    <name type="common">Squinting bush brown butterfly</name>
    <dbReference type="NCBI Taxonomy" id="110368"/>
    <lineage>
        <taxon>Eukaryota</taxon>
        <taxon>Metazoa</taxon>
        <taxon>Ecdysozoa</taxon>
        <taxon>Arthropoda</taxon>
        <taxon>Hexapoda</taxon>
        <taxon>Insecta</taxon>
        <taxon>Pterygota</taxon>
        <taxon>Neoptera</taxon>
        <taxon>Endopterygota</taxon>
        <taxon>Lepidoptera</taxon>
        <taxon>Glossata</taxon>
        <taxon>Ditrysia</taxon>
        <taxon>Papilionoidea</taxon>
        <taxon>Nymphalidae</taxon>
        <taxon>Satyrinae</taxon>
        <taxon>Satyrini</taxon>
        <taxon>Mycalesina</taxon>
        <taxon>Bicyclus</taxon>
    </lineage>
</organism>
<dbReference type="Proteomes" id="UP001652582">
    <property type="component" value="Chromosome 25"/>
</dbReference>
<evidence type="ECO:0000259" key="6">
    <source>
        <dbReference type="PROSITE" id="PS50850"/>
    </source>
</evidence>
<dbReference type="PANTHER" id="PTHR48021">
    <property type="match status" value="1"/>
</dbReference>
<reference evidence="8" key="1">
    <citation type="submission" date="2025-08" db="UniProtKB">
        <authorList>
            <consortium name="RefSeq"/>
        </authorList>
    </citation>
    <scope>IDENTIFICATION</scope>
</reference>
<comment type="subcellular location">
    <subcellularLocation>
        <location evidence="1">Membrane</location>
        <topology evidence="1">Multi-pass membrane protein</topology>
    </subcellularLocation>
</comment>
<keyword evidence="2 5" id="KW-0812">Transmembrane</keyword>
<dbReference type="RefSeq" id="XP_052745398.1">
    <property type="nucleotide sequence ID" value="XM_052889438.1"/>
</dbReference>
<evidence type="ECO:0000256" key="4">
    <source>
        <dbReference type="ARBA" id="ARBA00023136"/>
    </source>
</evidence>
<dbReference type="InterPro" id="IPR005828">
    <property type="entry name" value="MFS_sugar_transport-like"/>
</dbReference>
<name>A0ABM3M1P7_BICAN</name>
<keyword evidence="7" id="KW-1185">Reference proteome</keyword>
<dbReference type="SUPFAM" id="SSF103473">
    <property type="entry name" value="MFS general substrate transporter"/>
    <property type="match status" value="1"/>
</dbReference>
<evidence type="ECO:0000256" key="3">
    <source>
        <dbReference type="ARBA" id="ARBA00022989"/>
    </source>
</evidence>
<dbReference type="InterPro" id="IPR050549">
    <property type="entry name" value="MFS_Trehalose_Transporter"/>
</dbReference>
<evidence type="ECO:0000313" key="7">
    <source>
        <dbReference type="Proteomes" id="UP001652582"/>
    </source>
</evidence>
<dbReference type="Gene3D" id="1.20.1250.20">
    <property type="entry name" value="MFS general substrate transporter like domains"/>
    <property type="match status" value="1"/>
</dbReference>
<accession>A0ABM3M1P7</accession>
<dbReference type="Pfam" id="PF00083">
    <property type="entry name" value="Sugar_tr"/>
    <property type="match status" value="1"/>
</dbReference>
<gene>
    <name evidence="8" type="primary">LOC112047022</name>
</gene>
<dbReference type="PANTHER" id="PTHR48021:SF68">
    <property type="entry name" value="MAJOR FACILITATOR SUPERFAMILY (MFS) PROFILE DOMAIN-CONTAINING PROTEIN"/>
    <property type="match status" value="1"/>
</dbReference>
<dbReference type="InterPro" id="IPR020846">
    <property type="entry name" value="MFS_dom"/>
</dbReference>
<feature type="transmembrane region" description="Helical" evidence="5">
    <location>
        <begin position="421"/>
        <end position="439"/>
    </location>
</feature>
<feature type="transmembrane region" description="Helical" evidence="5">
    <location>
        <begin position="388"/>
        <end position="409"/>
    </location>
</feature>
<feature type="transmembrane region" description="Helical" evidence="5">
    <location>
        <begin position="77"/>
        <end position="96"/>
    </location>
</feature>
<dbReference type="InterPro" id="IPR036259">
    <property type="entry name" value="MFS_trans_sf"/>
</dbReference>
<sequence>MEAGLLEECFVTAAVGLNIISFGCTIGFPAILLPQLTGSKILLSKEQESWYAAILPLSVLIGNFVTPPIMDGFGRKVTHYALTIISLVGWCITIIANSFEALIIGRFWQGIAAGLLTTLRSVLIGECTRPEHRGAFLTTVSISQAFGVFFVHLVGSFLSWQRTAIICVFVPFVSLVMVAYTPKSPSWLLKKGRYDECKEVFRWLRGSDAEDELSQMIQARLAYKRAEIKNPSFTRHWFINLISIIRKREFYKPVILMVISNILMHISGASTFSPYAILILGLLMGSDANIYFWMVFLDTNRFVTNILAIYIINRVKRRTMVLATGVLSVASHVAIACYVYFKQNGWDYEGIWLPALLINLQFLAVGTGMVPMPQVIGGEIFPLEYRSIGGTISMAAGVGIMFVALKTFPNLTQNVGLEGTYGLYAVILLVNLIALMLWLPETKGKTLQQIEDELRGDTFRDGEILEEKSLLCEEESLLCEEDLLLCEEHNESRCSSPTDIQNFQ</sequence>
<keyword evidence="4 5" id="KW-0472">Membrane</keyword>
<dbReference type="PROSITE" id="PS50850">
    <property type="entry name" value="MFS"/>
    <property type="match status" value="1"/>
</dbReference>
<feature type="transmembrane region" description="Helical" evidence="5">
    <location>
        <begin position="290"/>
        <end position="312"/>
    </location>
</feature>
<evidence type="ECO:0000256" key="1">
    <source>
        <dbReference type="ARBA" id="ARBA00004141"/>
    </source>
</evidence>
<evidence type="ECO:0000256" key="2">
    <source>
        <dbReference type="ARBA" id="ARBA00022692"/>
    </source>
</evidence>